<evidence type="ECO:0000256" key="1">
    <source>
        <dbReference type="ARBA" id="ARBA00004651"/>
    </source>
</evidence>
<protein>
    <recommendedName>
        <fullName evidence="7">ABC3 transporter permease C-terminal domain-containing protein</fullName>
    </recommendedName>
</protein>
<organism evidence="8 9">
    <name type="scientific">Phytohabitans houttuyneae</name>
    <dbReference type="NCBI Taxonomy" id="1076126"/>
    <lineage>
        <taxon>Bacteria</taxon>
        <taxon>Bacillati</taxon>
        <taxon>Actinomycetota</taxon>
        <taxon>Actinomycetes</taxon>
        <taxon>Micromonosporales</taxon>
        <taxon>Micromonosporaceae</taxon>
    </lineage>
</organism>
<keyword evidence="5 6" id="KW-0472">Membrane</keyword>
<sequence length="1051" mass="104961">MLSVLARRARAQWPLLAALLAVVAIGATLLGTCALLVTRTGEQAIEVVAARAAPDEVKATAFNVTVRGADATSVAADTRAVLTSALAPFATTTSTRASSVNRSLPAATEVAGMPAETYLSGLDDLPARAVLLDGRWPRAATAAAAPLEAVVLEATARLLGLAPGSRVRLGAELSIGPAPPLDVTVVGVARPLPGGEWDRDPLAGAGYDHAFKGQGPEPVHAYGPFLVDLRDLFASGSLIGRLEVTARPDLSHATGSQLDAVTGNLAGADRRLAGALGDRVRIHRVESPLPRTMELARVQQRVTAAAVLAVAVIGCVLTATALALAGRLTAGTRTAETALLSALGVSPRQFAAAATVEGGAIALLAAALAVPASSALHSGLTRLAPLAGAGLAVGPGVNTAQVLAVAAGAVGLAAMLVLLAIRRAAPSGERHHRRELLARSGADLLLVAFAAVGLWQLGAQPAGSGARADAVRVAAPALVLAAGAALALRVAPPALRGVDRLARGARGLAFPLAAIEAARRSHAMATGLLIGLACAAGTFGIALNATWERSQHDQADLSVGTDLAITLDAAPRTGDGAAVTAATGGAVSPAVDRGIAVGQWIGSAGDPPRLVATDTARAAALLRGRMDGGWAGVGAALAPPARVEGLAVPAGAVLTVAGTSAGPAPLAATPRLLLQDATGLRTTCDGEPLLLDGTAREIRDCAPVDGLRLVAVALPFSPAADGSGSAVSVTLTVPGATPGPTWTATSAPPVPQQVSDPAVTVAAAPAGARLTMTATVQLTGSDAAARTLVATAFPDPGTVPVAVSSRFAGELDVHKGSPLSLSIGTTPLTVTVAEVLPTVPSAPGAAAILADLDTLSRALAVAGHLEYPMDAWWVGEPAHAGAAARATDLHLGAVTTRAGEAARLVGSPPRAGLPAALRLLVPAAVLLLFAGVVLHVTFDLRLRAVEVARLRGLGMYRREIRAVLLGQHAGVLVPLVIAGVAVGALATWTVAPLMVRSDTGAVPVPAVLPVWPWGAQAALVALLLAGSVLATAAVVVAQSRRADAAHLRVTS</sequence>
<dbReference type="AlphaFoldDB" id="A0A6V8KPE6"/>
<proteinExistence type="predicted"/>
<evidence type="ECO:0000256" key="4">
    <source>
        <dbReference type="ARBA" id="ARBA00022989"/>
    </source>
</evidence>
<feature type="transmembrane region" description="Helical" evidence="6">
    <location>
        <begin position="441"/>
        <end position="458"/>
    </location>
</feature>
<dbReference type="Proteomes" id="UP000482800">
    <property type="component" value="Unassembled WGS sequence"/>
</dbReference>
<evidence type="ECO:0000259" key="7">
    <source>
        <dbReference type="Pfam" id="PF02687"/>
    </source>
</evidence>
<feature type="transmembrane region" description="Helical" evidence="6">
    <location>
        <begin position="400"/>
        <end position="421"/>
    </location>
</feature>
<accession>A0A6V8KPE6</accession>
<evidence type="ECO:0000313" key="9">
    <source>
        <dbReference type="Proteomes" id="UP000482800"/>
    </source>
</evidence>
<keyword evidence="3 6" id="KW-0812">Transmembrane</keyword>
<feature type="transmembrane region" description="Helical" evidence="6">
    <location>
        <begin position="528"/>
        <end position="547"/>
    </location>
</feature>
<feature type="transmembrane region" description="Helical" evidence="6">
    <location>
        <begin position="470"/>
        <end position="491"/>
    </location>
</feature>
<keyword evidence="9" id="KW-1185">Reference proteome</keyword>
<dbReference type="RefSeq" id="WP_173063228.1">
    <property type="nucleotide sequence ID" value="NZ_BAABGO010000010.1"/>
</dbReference>
<gene>
    <name evidence="8" type="ORF">Phou_067250</name>
</gene>
<keyword evidence="2" id="KW-1003">Cell membrane</keyword>
<dbReference type="Pfam" id="PF02687">
    <property type="entry name" value="FtsX"/>
    <property type="match status" value="1"/>
</dbReference>
<feature type="transmembrane region" description="Helical" evidence="6">
    <location>
        <begin position="919"/>
        <end position="942"/>
    </location>
</feature>
<dbReference type="GO" id="GO:0005886">
    <property type="term" value="C:plasma membrane"/>
    <property type="evidence" value="ECO:0007669"/>
    <property type="project" value="UniProtKB-SubCell"/>
</dbReference>
<comment type="caution">
    <text evidence="8">The sequence shown here is derived from an EMBL/GenBank/DDBJ whole genome shotgun (WGS) entry which is preliminary data.</text>
</comment>
<evidence type="ECO:0000256" key="2">
    <source>
        <dbReference type="ARBA" id="ARBA00022475"/>
    </source>
</evidence>
<feature type="transmembrane region" description="Helical" evidence="6">
    <location>
        <begin position="963"/>
        <end position="990"/>
    </location>
</feature>
<evidence type="ECO:0000256" key="3">
    <source>
        <dbReference type="ARBA" id="ARBA00022692"/>
    </source>
</evidence>
<keyword evidence="4 6" id="KW-1133">Transmembrane helix</keyword>
<reference evidence="8 9" key="2">
    <citation type="submission" date="2020-03" db="EMBL/GenBank/DDBJ databases">
        <authorList>
            <person name="Ichikawa N."/>
            <person name="Kimura A."/>
            <person name="Kitahashi Y."/>
            <person name="Uohara A."/>
        </authorList>
    </citation>
    <scope>NUCLEOTIDE SEQUENCE [LARGE SCALE GENOMIC DNA]</scope>
    <source>
        <strain evidence="8 9">NBRC 108639</strain>
    </source>
</reference>
<name>A0A6V8KPE6_9ACTN</name>
<dbReference type="InterPro" id="IPR003838">
    <property type="entry name" value="ABC3_permease_C"/>
</dbReference>
<feature type="domain" description="ABC3 transporter permease C-terminal" evidence="7">
    <location>
        <begin position="924"/>
        <end position="1030"/>
    </location>
</feature>
<evidence type="ECO:0000313" key="8">
    <source>
        <dbReference type="EMBL" id="GFJ82545.1"/>
    </source>
</evidence>
<evidence type="ECO:0000256" key="6">
    <source>
        <dbReference type="SAM" id="Phobius"/>
    </source>
</evidence>
<feature type="transmembrane region" description="Helical" evidence="6">
    <location>
        <begin position="304"/>
        <end position="329"/>
    </location>
</feature>
<reference evidence="8 9" key="1">
    <citation type="submission" date="2020-03" db="EMBL/GenBank/DDBJ databases">
        <title>Whole genome shotgun sequence of Phytohabitans houttuyneae NBRC 108639.</title>
        <authorList>
            <person name="Komaki H."/>
            <person name="Tamura T."/>
        </authorList>
    </citation>
    <scope>NUCLEOTIDE SEQUENCE [LARGE SCALE GENOMIC DNA]</scope>
    <source>
        <strain evidence="8 9">NBRC 108639</strain>
    </source>
</reference>
<comment type="subcellular location">
    <subcellularLocation>
        <location evidence="1">Cell membrane</location>
        <topology evidence="1">Multi-pass membrane protein</topology>
    </subcellularLocation>
</comment>
<evidence type="ECO:0000256" key="5">
    <source>
        <dbReference type="ARBA" id="ARBA00023136"/>
    </source>
</evidence>
<dbReference type="EMBL" id="BLPF01000002">
    <property type="protein sequence ID" value="GFJ82545.1"/>
    <property type="molecule type" value="Genomic_DNA"/>
</dbReference>
<feature type="transmembrane region" description="Helical" evidence="6">
    <location>
        <begin position="1010"/>
        <end position="1037"/>
    </location>
</feature>